<dbReference type="WBParaSite" id="ACRNAN_scaffold5913.g10807.t1">
    <property type="protein sequence ID" value="ACRNAN_scaffold5913.g10807.t1"/>
    <property type="gene ID" value="ACRNAN_scaffold5913.g10807"/>
</dbReference>
<dbReference type="AlphaFoldDB" id="A0A914E5X2"/>
<dbReference type="Proteomes" id="UP000887540">
    <property type="component" value="Unplaced"/>
</dbReference>
<evidence type="ECO:0000313" key="1">
    <source>
        <dbReference type="Proteomes" id="UP000887540"/>
    </source>
</evidence>
<organism evidence="1 2">
    <name type="scientific">Acrobeloides nanus</name>
    <dbReference type="NCBI Taxonomy" id="290746"/>
    <lineage>
        <taxon>Eukaryota</taxon>
        <taxon>Metazoa</taxon>
        <taxon>Ecdysozoa</taxon>
        <taxon>Nematoda</taxon>
        <taxon>Chromadorea</taxon>
        <taxon>Rhabditida</taxon>
        <taxon>Tylenchina</taxon>
        <taxon>Cephalobomorpha</taxon>
        <taxon>Cephaloboidea</taxon>
        <taxon>Cephalobidae</taxon>
        <taxon>Acrobeloides</taxon>
    </lineage>
</organism>
<evidence type="ECO:0000313" key="2">
    <source>
        <dbReference type="WBParaSite" id="ACRNAN_scaffold5913.g10807.t1"/>
    </source>
</evidence>
<keyword evidence="1" id="KW-1185">Reference proteome</keyword>
<name>A0A914E5X2_9BILA</name>
<reference evidence="2" key="1">
    <citation type="submission" date="2022-11" db="UniProtKB">
        <authorList>
            <consortium name="WormBaseParasite"/>
        </authorList>
    </citation>
    <scope>IDENTIFICATION</scope>
</reference>
<sequence length="112" mass="12733">MFLKKIFNLKILQARFSPSIVSISCFRSIKTDPYSDPSRRPGRNAAFVLLARLSATKSLRTNAALRINQEKNIQPTAVDRSFSPLAVCKAQAWPSKKLKLYYDSISEKVRQE</sequence>
<protein>
    <submittedName>
        <fullName evidence="2">Uncharacterized protein</fullName>
    </submittedName>
</protein>
<proteinExistence type="predicted"/>
<accession>A0A914E5X2</accession>